<dbReference type="PROSITE" id="PS50249">
    <property type="entry name" value="MPN"/>
    <property type="match status" value="1"/>
</dbReference>
<evidence type="ECO:0000256" key="2">
    <source>
        <dbReference type="ARBA" id="ARBA00022540"/>
    </source>
</evidence>
<keyword evidence="2 4" id="KW-0396">Initiation factor</keyword>
<evidence type="ECO:0000256" key="5">
    <source>
        <dbReference type="SAM" id="Coils"/>
    </source>
</evidence>
<sequence>MSQRQIPGPQPRDVPRNAPSAFGRSAAAAAAAAGASRFSDKDLAALDGETEHITSVRLDGLALTKIVKHSKDAHPHQAAGALLGLDIGGALEVSNAFPLPASSLKSSGGDDEDIEKSAKSAARYTASMVKLMRDVNADANPVGLYQSCFLGSFLQTPIVEGLFSVAGLLEREGPHGRGKGVLVVHDLAQSAQGNTVVKAYRLAPSFIEAHRKNAFTASGLIEHRLTFSNILTEIPVSLHNTAMLSSLLSTLSTPAAPTPGSLESSAAYQLAHPPTAAISSPHTLLALTHTPVLSSALESTLEALDDYAAENGNVGYQSRQLAREKARLESQIARKQAENVTREAQGLAPLPIEEKLKLGNEPSRLESTMLLGQLDDKARRLAEICATTAVQLNASRTGAI</sequence>
<dbReference type="HAMAP" id="MF_03007">
    <property type="entry name" value="eIF3h"/>
    <property type="match status" value="1"/>
</dbReference>
<feature type="region of interest" description="Disordered" evidence="6">
    <location>
        <begin position="1"/>
        <end position="25"/>
    </location>
</feature>
<comment type="function">
    <text evidence="4">Component of the eukaryotic translation initiation factor 3 (eIF-3) complex, which is involved in protein synthesis of a specialized repertoire of mRNAs and, together with other initiation factors, stimulates binding of mRNA and methionyl-tRNAi to the 40S ribosome. The eIF-3 complex specifically targets and initiates translation of a subset of mRNAs involved in cell proliferation.</text>
</comment>
<organism evidence="8 9">
    <name type="scientific">Ceraceosorus guamensis</name>
    <dbReference type="NCBI Taxonomy" id="1522189"/>
    <lineage>
        <taxon>Eukaryota</taxon>
        <taxon>Fungi</taxon>
        <taxon>Dikarya</taxon>
        <taxon>Basidiomycota</taxon>
        <taxon>Ustilaginomycotina</taxon>
        <taxon>Exobasidiomycetes</taxon>
        <taxon>Ceraceosorales</taxon>
        <taxon>Ceraceosoraceae</taxon>
        <taxon>Ceraceosorus</taxon>
    </lineage>
</organism>
<evidence type="ECO:0000313" key="8">
    <source>
        <dbReference type="EMBL" id="PWN41971.1"/>
    </source>
</evidence>
<evidence type="ECO:0000259" key="7">
    <source>
        <dbReference type="PROSITE" id="PS50249"/>
    </source>
</evidence>
<dbReference type="Pfam" id="PF01398">
    <property type="entry name" value="JAB"/>
    <property type="match status" value="1"/>
</dbReference>
<dbReference type="CDD" id="cd08065">
    <property type="entry name" value="MPN_eIF3h"/>
    <property type="match status" value="1"/>
</dbReference>
<dbReference type="GO" id="GO:0005852">
    <property type="term" value="C:eukaryotic translation initiation factor 3 complex"/>
    <property type="evidence" value="ECO:0007669"/>
    <property type="project" value="UniProtKB-UniRule"/>
</dbReference>
<proteinExistence type="inferred from homology"/>
<dbReference type="GeneID" id="37035983"/>
<keyword evidence="5" id="KW-0175">Coiled coil</keyword>
<feature type="domain" description="MPN" evidence="7">
    <location>
        <begin position="56"/>
        <end position="206"/>
    </location>
</feature>
<dbReference type="InterPro" id="IPR045810">
    <property type="entry name" value="eIF3h_C"/>
</dbReference>
<evidence type="ECO:0000256" key="1">
    <source>
        <dbReference type="ARBA" id="ARBA00022490"/>
    </source>
</evidence>
<evidence type="ECO:0000313" key="9">
    <source>
        <dbReference type="Proteomes" id="UP000245783"/>
    </source>
</evidence>
<dbReference type="RefSeq" id="XP_025369131.1">
    <property type="nucleotide sequence ID" value="XM_025514113.1"/>
</dbReference>
<evidence type="ECO:0000256" key="4">
    <source>
        <dbReference type="HAMAP-Rule" id="MF_03007"/>
    </source>
</evidence>
<evidence type="ECO:0000256" key="3">
    <source>
        <dbReference type="ARBA" id="ARBA00022917"/>
    </source>
</evidence>
<accession>A0A316W086</accession>
<reference evidence="8 9" key="1">
    <citation type="journal article" date="2018" name="Mol. Biol. Evol.">
        <title>Broad Genomic Sampling Reveals a Smut Pathogenic Ancestry of the Fungal Clade Ustilaginomycotina.</title>
        <authorList>
            <person name="Kijpornyongpan T."/>
            <person name="Mondo S.J."/>
            <person name="Barry K."/>
            <person name="Sandor L."/>
            <person name="Lee J."/>
            <person name="Lipzen A."/>
            <person name="Pangilinan J."/>
            <person name="LaButti K."/>
            <person name="Hainaut M."/>
            <person name="Henrissat B."/>
            <person name="Grigoriev I.V."/>
            <person name="Spatafora J.W."/>
            <person name="Aime M.C."/>
        </authorList>
    </citation>
    <scope>NUCLEOTIDE SEQUENCE [LARGE SCALE GENOMIC DNA]</scope>
    <source>
        <strain evidence="8 9">MCA 4658</strain>
    </source>
</reference>
<dbReference type="GO" id="GO:0033290">
    <property type="term" value="C:eukaryotic 48S preinitiation complex"/>
    <property type="evidence" value="ECO:0007669"/>
    <property type="project" value="UniProtKB-UniRule"/>
</dbReference>
<dbReference type="GO" id="GO:0003743">
    <property type="term" value="F:translation initiation factor activity"/>
    <property type="evidence" value="ECO:0007669"/>
    <property type="project" value="UniProtKB-UniRule"/>
</dbReference>
<dbReference type="PANTHER" id="PTHR10410">
    <property type="entry name" value="EUKARYOTIC TRANSLATION INITIATION FACTOR 3 -RELATED"/>
    <property type="match status" value="1"/>
</dbReference>
<dbReference type="EMBL" id="KZ819385">
    <property type="protein sequence ID" value="PWN41971.1"/>
    <property type="molecule type" value="Genomic_DNA"/>
</dbReference>
<dbReference type="InterPro" id="IPR000555">
    <property type="entry name" value="JAMM/MPN+_dom"/>
</dbReference>
<dbReference type="InterPro" id="IPR027524">
    <property type="entry name" value="eIF3h"/>
</dbReference>
<dbReference type="GO" id="GO:0016282">
    <property type="term" value="C:eukaryotic 43S preinitiation complex"/>
    <property type="evidence" value="ECO:0007669"/>
    <property type="project" value="UniProtKB-UniRule"/>
</dbReference>
<evidence type="ECO:0000256" key="6">
    <source>
        <dbReference type="SAM" id="MobiDB-lite"/>
    </source>
</evidence>
<dbReference type="InParanoid" id="A0A316W086"/>
<name>A0A316W086_9BASI</name>
<dbReference type="FunCoup" id="A0A316W086">
    <property type="interactions" value="709"/>
</dbReference>
<comment type="subcellular location">
    <subcellularLocation>
        <location evidence="4">Cytoplasm</location>
    </subcellularLocation>
</comment>
<keyword evidence="9" id="KW-1185">Reference proteome</keyword>
<gene>
    <name evidence="8" type="ORF">IE81DRAFT_323973</name>
</gene>
<protein>
    <recommendedName>
        <fullName evidence="4">Eukaryotic translation initiation factor 3 subunit H</fullName>
        <shortName evidence="4">eIF3h</shortName>
    </recommendedName>
</protein>
<keyword evidence="1 4" id="KW-0963">Cytoplasm</keyword>
<dbReference type="InterPro" id="IPR050242">
    <property type="entry name" value="JAMM_MPN+_peptidase_M67A"/>
</dbReference>
<dbReference type="Gene3D" id="3.40.140.10">
    <property type="entry name" value="Cytidine Deaminase, domain 2"/>
    <property type="match status" value="1"/>
</dbReference>
<keyword evidence="3 4" id="KW-0648">Protein biosynthesis</keyword>
<dbReference type="Proteomes" id="UP000245783">
    <property type="component" value="Unassembled WGS sequence"/>
</dbReference>
<comment type="subunit">
    <text evidence="4">Component of the eukaryotic translation initiation factor 3 (eIF-3) complex.</text>
</comment>
<dbReference type="OrthoDB" id="10265695at2759"/>
<dbReference type="InterPro" id="IPR037518">
    <property type="entry name" value="MPN"/>
</dbReference>
<dbReference type="STRING" id="1522189.A0A316W086"/>
<dbReference type="GO" id="GO:0001732">
    <property type="term" value="P:formation of cytoplasmic translation initiation complex"/>
    <property type="evidence" value="ECO:0007669"/>
    <property type="project" value="UniProtKB-UniRule"/>
</dbReference>
<dbReference type="GO" id="GO:0008237">
    <property type="term" value="F:metallopeptidase activity"/>
    <property type="evidence" value="ECO:0007669"/>
    <property type="project" value="InterPro"/>
</dbReference>
<dbReference type="Pfam" id="PF19445">
    <property type="entry name" value="eIF3h_C"/>
    <property type="match status" value="2"/>
</dbReference>
<comment type="similarity">
    <text evidence="4">Belongs to the eIF-3 subunit H family.</text>
</comment>
<dbReference type="AlphaFoldDB" id="A0A316W086"/>
<feature type="coiled-coil region" evidence="5">
    <location>
        <begin position="318"/>
        <end position="345"/>
    </location>
</feature>